<keyword evidence="3" id="KW-1185">Reference proteome</keyword>
<evidence type="ECO:0000313" key="3">
    <source>
        <dbReference type="Proteomes" id="UP001500457"/>
    </source>
</evidence>
<reference evidence="3" key="1">
    <citation type="journal article" date="2019" name="Int. J. Syst. Evol. Microbiol.">
        <title>The Global Catalogue of Microorganisms (GCM) 10K type strain sequencing project: providing services to taxonomists for standard genome sequencing and annotation.</title>
        <authorList>
            <consortium name="The Broad Institute Genomics Platform"/>
            <consortium name="The Broad Institute Genome Sequencing Center for Infectious Disease"/>
            <person name="Wu L."/>
            <person name="Ma J."/>
        </authorList>
    </citation>
    <scope>NUCLEOTIDE SEQUENCE [LARGE SCALE GENOMIC DNA]</scope>
    <source>
        <strain evidence="3">JCM 17983</strain>
    </source>
</reference>
<comment type="caution">
    <text evidence="2">The sequence shown here is derived from an EMBL/GenBank/DDBJ whole genome shotgun (WGS) entry which is preliminary data.</text>
</comment>
<accession>A0ABP9EB11</accession>
<feature type="region of interest" description="Disordered" evidence="1">
    <location>
        <begin position="1"/>
        <end position="76"/>
    </location>
</feature>
<name>A0ABP9EB11_9PSEU</name>
<protein>
    <submittedName>
        <fullName evidence="2">Uncharacterized protein</fullName>
    </submittedName>
</protein>
<proteinExistence type="predicted"/>
<gene>
    <name evidence="2" type="ORF">GCM10023203_23040</name>
</gene>
<dbReference type="Proteomes" id="UP001500457">
    <property type="component" value="Unassembled WGS sequence"/>
</dbReference>
<sequence length="76" mass="8252">MADHRASEDQSEAGAAESQETPRQDPWWPEVDGGHPITELMAPTQGSPSPFGETQFPLPADQLGYEHPVTEINHSG</sequence>
<dbReference type="EMBL" id="BAABHQ010000005">
    <property type="protein sequence ID" value="GAA4872734.1"/>
    <property type="molecule type" value="Genomic_DNA"/>
</dbReference>
<organism evidence="2 3">
    <name type="scientific">Actinomycetospora straminea</name>
    <dbReference type="NCBI Taxonomy" id="663607"/>
    <lineage>
        <taxon>Bacteria</taxon>
        <taxon>Bacillati</taxon>
        <taxon>Actinomycetota</taxon>
        <taxon>Actinomycetes</taxon>
        <taxon>Pseudonocardiales</taxon>
        <taxon>Pseudonocardiaceae</taxon>
        <taxon>Actinomycetospora</taxon>
    </lineage>
</organism>
<evidence type="ECO:0000313" key="2">
    <source>
        <dbReference type="EMBL" id="GAA4872734.1"/>
    </source>
</evidence>
<evidence type="ECO:0000256" key="1">
    <source>
        <dbReference type="SAM" id="MobiDB-lite"/>
    </source>
</evidence>
<dbReference type="RefSeq" id="WP_274230582.1">
    <property type="nucleotide sequence ID" value="NZ_BAABHQ010000005.1"/>
</dbReference>